<name>A0ABQ4WK74_9ASTR</name>
<protein>
    <submittedName>
        <fullName evidence="2">Uncharacterized protein</fullName>
    </submittedName>
</protein>
<reference evidence="2" key="2">
    <citation type="submission" date="2022-01" db="EMBL/GenBank/DDBJ databases">
        <authorList>
            <person name="Yamashiro T."/>
            <person name="Shiraishi A."/>
            <person name="Satake H."/>
            <person name="Nakayama K."/>
        </authorList>
    </citation>
    <scope>NUCLEOTIDE SEQUENCE</scope>
</reference>
<feature type="region of interest" description="Disordered" evidence="1">
    <location>
        <begin position="22"/>
        <end position="44"/>
    </location>
</feature>
<proteinExistence type="predicted"/>
<dbReference type="EMBL" id="BQNB010008714">
    <property type="protein sequence ID" value="GJS53285.1"/>
    <property type="molecule type" value="Genomic_DNA"/>
</dbReference>
<evidence type="ECO:0000313" key="2">
    <source>
        <dbReference type="EMBL" id="GJS53285.1"/>
    </source>
</evidence>
<feature type="compositionally biased region" description="Low complexity" evidence="1">
    <location>
        <begin position="80"/>
        <end position="90"/>
    </location>
</feature>
<feature type="compositionally biased region" description="Basic and acidic residues" evidence="1">
    <location>
        <begin position="22"/>
        <end position="34"/>
    </location>
</feature>
<feature type="compositionally biased region" description="Pro residues" evidence="1">
    <location>
        <begin position="68"/>
        <end position="79"/>
    </location>
</feature>
<dbReference type="Proteomes" id="UP001151760">
    <property type="component" value="Unassembled WGS sequence"/>
</dbReference>
<reference evidence="2" key="1">
    <citation type="journal article" date="2022" name="Int. J. Mol. Sci.">
        <title>Draft Genome of Tanacetum Coccineum: Genomic Comparison of Closely Related Tanacetum-Family Plants.</title>
        <authorList>
            <person name="Yamashiro T."/>
            <person name="Shiraishi A."/>
            <person name="Nakayama K."/>
            <person name="Satake H."/>
        </authorList>
    </citation>
    <scope>NUCLEOTIDE SEQUENCE</scope>
</reference>
<organism evidence="2 3">
    <name type="scientific">Tanacetum coccineum</name>
    <dbReference type="NCBI Taxonomy" id="301880"/>
    <lineage>
        <taxon>Eukaryota</taxon>
        <taxon>Viridiplantae</taxon>
        <taxon>Streptophyta</taxon>
        <taxon>Embryophyta</taxon>
        <taxon>Tracheophyta</taxon>
        <taxon>Spermatophyta</taxon>
        <taxon>Magnoliopsida</taxon>
        <taxon>eudicotyledons</taxon>
        <taxon>Gunneridae</taxon>
        <taxon>Pentapetalae</taxon>
        <taxon>asterids</taxon>
        <taxon>campanulids</taxon>
        <taxon>Asterales</taxon>
        <taxon>Asteraceae</taxon>
        <taxon>Asteroideae</taxon>
        <taxon>Anthemideae</taxon>
        <taxon>Anthemidinae</taxon>
        <taxon>Tanacetum</taxon>
    </lineage>
</organism>
<gene>
    <name evidence="2" type="ORF">Tco_0626647</name>
</gene>
<sequence>MWKQQMPNCNDGTVIVQERKEVEMTSDAKGKEIAEGSTSNEQENILQDQISEIVYGLPKGRERESLTTPPPSVPNPRGSPLPLSGGNVNNASGNLNSVGLLGGQLGGFRALNGNNNSVGHAFNLAGIGNGRGIGSFSTLCRMLTRNSHTGGFKAASTSTGRGNNTVGLYQGGNNENQDPVRSGDGTIDLLSRVGLGSGAYEEGNGDHGDDNETESQLMSLTHSRIEMIANIDVHASP</sequence>
<keyword evidence="3" id="KW-1185">Reference proteome</keyword>
<accession>A0ABQ4WK74</accession>
<evidence type="ECO:0000256" key="1">
    <source>
        <dbReference type="SAM" id="MobiDB-lite"/>
    </source>
</evidence>
<comment type="caution">
    <text evidence="2">The sequence shown here is derived from an EMBL/GenBank/DDBJ whole genome shotgun (WGS) entry which is preliminary data.</text>
</comment>
<feature type="region of interest" description="Disordered" evidence="1">
    <location>
        <begin position="61"/>
        <end position="90"/>
    </location>
</feature>
<evidence type="ECO:0000313" key="3">
    <source>
        <dbReference type="Proteomes" id="UP001151760"/>
    </source>
</evidence>